<evidence type="ECO:0000259" key="2">
    <source>
        <dbReference type="Pfam" id="PF07993"/>
    </source>
</evidence>
<gene>
    <name evidence="4" type="primary">LOC108561315</name>
</gene>
<keyword evidence="1" id="KW-0560">Oxidoreductase</keyword>
<dbReference type="RefSeq" id="XP_017774675.1">
    <property type="nucleotide sequence ID" value="XM_017919186.1"/>
</dbReference>
<keyword evidence="1" id="KW-0521">NADP</keyword>
<dbReference type="InterPro" id="IPR013120">
    <property type="entry name" value="FAR_NAD-bd"/>
</dbReference>
<dbReference type="CDD" id="cd05236">
    <property type="entry name" value="FAR-N_SDR_e"/>
    <property type="match status" value="1"/>
</dbReference>
<dbReference type="GeneID" id="108561315"/>
<sequence length="491" mass="56050">MVDTIATIPEFYRGKSVFVTGASGFIGKVLVEKLLRSCPDIGNIYILLRPKRNVTLEDRMKSITDKILFDKVKEFHPENMKKLQYVAGDISEINLGLSPDDYDLLVNNVDVIFHVAATIKFQAALSDSALINIRGTREICNLALAMKKKPILLYVSTAYCHHENQCIKEKTYDPYGDWRKTIKIAESMDRHILNVITAKMKGVKENTYTFTKAQAEQVVLDLCVGKIPAIIFRPAIVYVVVDDPIPGYCEGFTAHIGFLAGTISGMLKCINSSLSFRSEAVPIDYIVKGLVNSVWMKGTGQSKEPVNIYNGSSKELLDFNNETLMTAFNNSFLKIRTVYNWYPHLVMIKSQMLFYLYFMVFQLLPSIIGDIFINLKKGKPFLVKVQRYIFASQIVLKYFGSKEWNIENSKFIDIITDAPNDDNFIIKQDDPEIYENSIVNCSNFIVQHYFNLKLTEHPTSSTKLMILKTLYYMVHFAVYSILAYMLYSVVY</sequence>
<protein>
    <recommendedName>
        <fullName evidence="1">Fatty acyl-CoA reductase</fullName>
        <ecNumber evidence="1">1.2.1.84</ecNumber>
    </recommendedName>
</protein>
<keyword evidence="1" id="KW-0444">Lipid biosynthesis</keyword>
<dbReference type="EC" id="1.2.1.84" evidence="1"/>
<organism evidence="3 4">
    <name type="scientific">Nicrophorus vespilloides</name>
    <name type="common">Boreal carrion beetle</name>
    <dbReference type="NCBI Taxonomy" id="110193"/>
    <lineage>
        <taxon>Eukaryota</taxon>
        <taxon>Metazoa</taxon>
        <taxon>Ecdysozoa</taxon>
        <taxon>Arthropoda</taxon>
        <taxon>Hexapoda</taxon>
        <taxon>Insecta</taxon>
        <taxon>Pterygota</taxon>
        <taxon>Neoptera</taxon>
        <taxon>Endopterygota</taxon>
        <taxon>Coleoptera</taxon>
        <taxon>Polyphaga</taxon>
        <taxon>Staphyliniformia</taxon>
        <taxon>Silphidae</taxon>
        <taxon>Nicrophorinae</taxon>
        <taxon>Nicrophorus</taxon>
    </lineage>
</organism>
<dbReference type="PANTHER" id="PTHR11011:SF24">
    <property type="entry name" value="FATTY ACYL-COA REDUCTASE"/>
    <property type="match status" value="1"/>
</dbReference>
<dbReference type="Gene3D" id="3.40.50.720">
    <property type="entry name" value="NAD(P)-binding Rossmann-like Domain"/>
    <property type="match status" value="1"/>
</dbReference>
<dbReference type="Proteomes" id="UP000695000">
    <property type="component" value="Unplaced"/>
</dbReference>
<keyword evidence="3" id="KW-1185">Reference proteome</keyword>
<keyword evidence="1" id="KW-1133">Transmembrane helix</keyword>
<proteinExistence type="inferred from homology"/>
<accession>A0ABM1MJC5</accession>
<dbReference type="Pfam" id="PF07993">
    <property type="entry name" value="NAD_binding_4"/>
    <property type="match status" value="1"/>
</dbReference>
<name>A0ABM1MJC5_NICVS</name>
<dbReference type="InterPro" id="IPR036291">
    <property type="entry name" value="NAD(P)-bd_dom_sf"/>
</dbReference>
<keyword evidence="1" id="KW-0472">Membrane</keyword>
<comment type="similarity">
    <text evidence="1">Belongs to the fatty acyl-CoA reductase family.</text>
</comment>
<keyword evidence="1" id="KW-0812">Transmembrane</keyword>
<dbReference type="PANTHER" id="PTHR11011">
    <property type="entry name" value="MALE STERILITY PROTEIN 2-RELATED"/>
    <property type="match status" value="1"/>
</dbReference>
<evidence type="ECO:0000256" key="1">
    <source>
        <dbReference type="RuleBase" id="RU363097"/>
    </source>
</evidence>
<keyword evidence="1" id="KW-0443">Lipid metabolism</keyword>
<feature type="transmembrane region" description="Helical" evidence="1">
    <location>
        <begin position="352"/>
        <end position="373"/>
    </location>
</feature>
<feature type="transmembrane region" description="Helical" evidence="1">
    <location>
        <begin position="470"/>
        <end position="490"/>
    </location>
</feature>
<evidence type="ECO:0000313" key="4">
    <source>
        <dbReference type="RefSeq" id="XP_017774675.1"/>
    </source>
</evidence>
<feature type="domain" description="Thioester reductase (TE)" evidence="2">
    <location>
        <begin position="19"/>
        <end position="288"/>
    </location>
</feature>
<comment type="catalytic activity">
    <reaction evidence="1">
        <text>a long-chain fatty acyl-CoA + 2 NADPH + 2 H(+) = a long-chain primary fatty alcohol + 2 NADP(+) + CoA</text>
        <dbReference type="Rhea" id="RHEA:52716"/>
        <dbReference type="ChEBI" id="CHEBI:15378"/>
        <dbReference type="ChEBI" id="CHEBI:57287"/>
        <dbReference type="ChEBI" id="CHEBI:57783"/>
        <dbReference type="ChEBI" id="CHEBI:58349"/>
        <dbReference type="ChEBI" id="CHEBI:77396"/>
        <dbReference type="ChEBI" id="CHEBI:83139"/>
        <dbReference type="EC" id="1.2.1.84"/>
    </reaction>
</comment>
<dbReference type="InterPro" id="IPR026055">
    <property type="entry name" value="FAR"/>
</dbReference>
<comment type="function">
    <text evidence="1">Catalyzes the reduction of fatty acyl-CoA to fatty alcohols.</text>
</comment>
<dbReference type="SUPFAM" id="SSF51735">
    <property type="entry name" value="NAD(P)-binding Rossmann-fold domains"/>
    <property type="match status" value="1"/>
</dbReference>
<evidence type="ECO:0000313" key="3">
    <source>
        <dbReference type="Proteomes" id="UP000695000"/>
    </source>
</evidence>
<reference evidence="4" key="1">
    <citation type="submission" date="2025-08" db="UniProtKB">
        <authorList>
            <consortium name="RefSeq"/>
        </authorList>
    </citation>
    <scope>IDENTIFICATION</scope>
    <source>
        <tissue evidence="4">Whole Larva</tissue>
    </source>
</reference>